<comment type="subcellular location">
    <subcellularLocation>
        <location evidence="1">Secreted</location>
    </subcellularLocation>
</comment>
<dbReference type="GO" id="GO:0005737">
    <property type="term" value="C:cytoplasm"/>
    <property type="evidence" value="ECO:0007669"/>
    <property type="project" value="TreeGrafter"/>
</dbReference>
<dbReference type="SMART" id="SM00043">
    <property type="entry name" value="CY"/>
    <property type="match status" value="1"/>
</dbReference>
<dbReference type="AlphaFoldDB" id="A0A023G6N2"/>
<protein>
    <submittedName>
        <fullName evidence="8">Putative tick cistatins 1</fullName>
    </submittedName>
</protein>
<name>A0A023G6N2_AMBTT</name>
<evidence type="ECO:0000256" key="2">
    <source>
        <dbReference type="ARBA" id="ARBA00009403"/>
    </source>
</evidence>
<dbReference type="SUPFAM" id="SSF54403">
    <property type="entry name" value="Cystatin/monellin"/>
    <property type="match status" value="1"/>
</dbReference>
<reference evidence="8" key="1">
    <citation type="submission" date="2014-03" db="EMBL/GenBank/DDBJ databases">
        <title>The sialotranscriptome of Amblyomma triste, Amblyomma parvum and Amblyomma cajennense ticks, uncovered by 454-based RNA-seq.</title>
        <authorList>
            <person name="Garcia G.R."/>
            <person name="Gardinassi L.G."/>
            <person name="Ribeiro J.M."/>
            <person name="Anatriello E."/>
            <person name="Ferreira B.R."/>
            <person name="Moreira H.N."/>
            <person name="Mafra C."/>
            <person name="Olegario M.M."/>
            <person name="Szabo P.J."/>
            <person name="Miranda-Santos I.K."/>
            <person name="Maruyama S.R."/>
        </authorList>
    </citation>
    <scope>NUCLEOTIDE SEQUENCE</scope>
    <source>
        <strain evidence="8">Mato Grasso do Sul</strain>
        <tissue evidence="8">Salivary glands</tissue>
    </source>
</reference>
<dbReference type="Pfam" id="PF00031">
    <property type="entry name" value="Cystatin"/>
    <property type="match status" value="1"/>
</dbReference>
<dbReference type="PANTHER" id="PTHR46186">
    <property type="entry name" value="CYSTATIN"/>
    <property type="match status" value="1"/>
</dbReference>
<comment type="similarity">
    <text evidence="2">Belongs to the cystatin family.</text>
</comment>
<accession>A0A023G6N2</accession>
<evidence type="ECO:0000256" key="6">
    <source>
        <dbReference type="ARBA" id="ARBA00022729"/>
    </source>
</evidence>
<evidence type="ECO:0000256" key="3">
    <source>
        <dbReference type="ARBA" id="ARBA00022525"/>
    </source>
</evidence>
<keyword evidence="5" id="KW-0789">Thiol protease inhibitor</keyword>
<organism evidence="8">
    <name type="scientific">Amblyomma triste</name>
    <name type="common">Neotropical tick</name>
    <dbReference type="NCBI Taxonomy" id="251400"/>
    <lineage>
        <taxon>Eukaryota</taxon>
        <taxon>Metazoa</taxon>
        <taxon>Ecdysozoa</taxon>
        <taxon>Arthropoda</taxon>
        <taxon>Chelicerata</taxon>
        <taxon>Arachnida</taxon>
        <taxon>Acari</taxon>
        <taxon>Parasitiformes</taxon>
        <taxon>Ixodida</taxon>
        <taxon>Ixodoidea</taxon>
        <taxon>Ixodidae</taxon>
        <taxon>Amblyomminae</taxon>
        <taxon>Amblyomma</taxon>
    </lineage>
</organism>
<evidence type="ECO:0000313" key="8">
    <source>
        <dbReference type="EMBL" id="JAC28525.1"/>
    </source>
</evidence>
<evidence type="ECO:0000256" key="1">
    <source>
        <dbReference type="ARBA" id="ARBA00004613"/>
    </source>
</evidence>
<keyword evidence="6" id="KW-0732">Signal</keyword>
<dbReference type="GO" id="GO:0005615">
    <property type="term" value="C:extracellular space"/>
    <property type="evidence" value="ECO:0007669"/>
    <property type="project" value="TreeGrafter"/>
</dbReference>
<dbReference type="InterPro" id="IPR000010">
    <property type="entry name" value="Cystatin_dom"/>
</dbReference>
<dbReference type="PANTHER" id="PTHR46186:SF2">
    <property type="entry name" value="CYSTATIN"/>
    <property type="match status" value="1"/>
</dbReference>
<proteinExistence type="evidence at transcript level"/>
<dbReference type="InterPro" id="IPR046350">
    <property type="entry name" value="Cystatin_sf"/>
</dbReference>
<evidence type="ECO:0000259" key="7">
    <source>
        <dbReference type="SMART" id="SM00043"/>
    </source>
</evidence>
<evidence type="ECO:0000256" key="5">
    <source>
        <dbReference type="ARBA" id="ARBA00022704"/>
    </source>
</evidence>
<feature type="domain" description="Cystatin" evidence="7">
    <location>
        <begin position="22"/>
        <end position="128"/>
    </location>
</feature>
<sequence>MASSFRLAAVLITFFVSYGFSALIGGWHQKNVEDKKSEYEEMARFALSWQTRNGECKGRVLDVIAVHTQVVAGMNYRITFTIDNLECSAANSNTGGRRHSQQGKKTCTAVIYAPLGNAPRSVSKFSCQ</sequence>
<dbReference type="Gene3D" id="3.10.450.10">
    <property type="match status" value="1"/>
</dbReference>
<evidence type="ECO:0000256" key="4">
    <source>
        <dbReference type="ARBA" id="ARBA00022690"/>
    </source>
</evidence>
<keyword evidence="4" id="KW-0646">Protease inhibitor</keyword>
<dbReference type="CDD" id="cd00042">
    <property type="entry name" value="CY"/>
    <property type="match status" value="1"/>
</dbReference>
<dbReference type="EMBL" id="GBBM01006893">
    <property type="protein sequence ID" value="JAC28525.1"/>
    <property type="molecule type" value="mRNA"/>
</dbReference>
<keyword evidence="3" id="KW-0964">Secreted</keyword>
<dbReference type="GO" id="GO:0031982">
    <property type="term" value="C:vesicle"/>
    <property type="evidence" value="ECO:0007669"/>
    <property type="project" value="TreeGrafter"/>
</dbReference>
<dbReference type="GO" id="GO:0004869">
    <property type="term" value="F:cysteine-type endopeptidase inhibitor activity"/>
    <property type="evidence" value="ECO:0007669"/>
    <property type="project" value="UniProtKB-KW"/>
</dbReference>